<feature type="transmembrane region" description="Helical" evidence="1">
    <location>
        <begin position="97"/>
        <end position="116"/>
    </location>
</feature>
<proteinExistence type="predicted"/>
<feature type="transmembrane region" description="Helical" evidence="1">
    <location>
        <begin position="12"/>
        <end position="40"/>
    </location>
</feature>
<feature type="transmembrane region" description="Helical" evidence="1">
    <location>
        <begin position="69"/>
        <end position="90"/>
    </location>
</feature>
<keyword evidence="3" id="KW-1185">Reference proteome</keyword>
<dbReference type="EMBL" id="VIGX01000009">
    <property type="protein sequence ID" value="TWS27892.1"/>
    <property type="molecule type" value="Genomic_DNA"/>
</dbReference>
<gene>
    <name evidence="2" type="ORF">FK530_15890</name>
</gene>
<evidence type="ECO:0000256" key="1">
    <source>
        <dbReference type="SAM" id="Phobius"/>
    </source>
</evidence>
<evidence type="ECO:0000313" key="3">
    <source>
        <dbReference type="Proteomes" id="UP000319375"/>
    </source>
</evidence>
<dbReference type="InterPro" id="IPR025962">
    <property type="entry name" value="SdpI/YhfL"/>
</dbReference>
<organism evidence="2 3">
    <name type="scientific">Tsukamurella conjunctivitidis</name>
    <dbReference type="NCBI Taxonomy" id="2592068"/>
    <lineage>
        <taxon>Bacteria</taxon>
        <taxon>Bacillati</taxon>
        <taxon>Actinomycetota</taxon>
        <taxon>Actinomycetes</taxon>
        <taxon>Mycobacteriales</taxon>
        <taxon>Tsukamurellaceae</taxon>
        <taxon>Tsukamurella</taxon>
    </lineage>
</organism>
<protein>
    <submittedName>
        <fullName evidence="2">SdpI family protein</fullName>
    </submittedName>
</protein>
<accession>A0A5C5RYZ9</accession>
<comment type="caution">
    <text evidence="2">The sequence shown here is derived from an EMBL/GenBank/DDBJ whole genome shotgun (WGS) entry which is preliminary data.</text>
</comment>
<dbReference type="Proteomes" id="UP000319375">
    <property type="component" value="Unassembled WGS sequence"/>
</dbReference>
<keyword evidence="1" id="KW-0812">Transmembrane</keyword>
<name>A0A5C5RYZ9_9ACTN</name>
<dbReference type="AlphaFoldDB" id="A0A5C5RYZ9"/>
<keyword evidence="1" id="KW-0472">Membrane</keyword>
<keyword evidence="1" id="KW-1133">Transmembrane helix</keyword>
<dbReference type="Pfam" id="PF13630">
    <property type="entry name" value="SdpI"/>
    <property type="match status" value="1"/>
</dbReference>
<sequence length="180" mass="17719">MVPLIGRNSRRTYTGGVFVLVVILALAAVAAVIVGAAGLAGRLPENGFVGVRTEQTLSDPLLWRTANRVAGPSLVAAGVIFGAGALVGLAMDAPWSFVAAGVAVIAGVLLAGFGALQGARAASIQARLQMPDATCCSADEPGAQCGDGAPSDDPAADCGVTGGCGACALKGMCDHEARTA</sequence>
<evidence type="ECO:0000313" key="2">
    <source>
        <dbReference type="EMBL" id="TWS27892.1"/>
    </source>
</evidence>
<reference evidence="2 3" key="1">
    <citation type="submission" date="2019-06" db="EMBL/GenBank/DDBJ databases">
        <title>Tsukamurella conjunctivitidis sp. nov., Tsukamurella assacharolytica sp. nov. and Tsukamurella sputae sp. nov. isolated from patients with conjunctivitis, bacteraemia (lymphoma) and respiratory infection (sputum) in Hong Kong.</title>
        <authorList>
            <person name="Teng J.L.L."/>
            <person name="Lee H.H."/>
            <person name="Fong J.Y.H."/>
            <person name="Fok K.M.N."/>
            <person name="Lau S.K.P."/>
            <person name="Woo P.C.Y."/>
        </authorList>
    </citation>
    <scope>NUCLEOTIDE SEQUENCE [LARGE SCALE GENOMIC DNA]</scope>
    <source>
        <strain evidence="2 3">HKU72</strain>
    </source>
</reference>